<dbReference type="InterPro" id="IPR036056">
    <property type="entry name" value="Fibrinogen-like_C"/>
</dbReference>
<feature type="domain" description="Fibrinogen C-terminal" evidence="3">
    <location>
        <begin position="141"/>
        <end position="384"/>
    </location>
</feature>
<dbReference type="NCBIfam" id="NF040941">
    <property type="entry name" value="GGGWT_bact"/>
    <property type="match status" value="1"/>
</dbReference>
<dbReference type="CDD" id="cd00087">
    <property type="entry name" value="FReD"/>
    <property type="match status" value="1"/>
</dbReference>
<dbReference type="InterPro" id="IPR002181">
    <property type="entry name" value="Fibrinogen_a/b/g_C_dom"/>
</dbReference>
<keyword evidence="2" id="KW-0732">Signal</keyword>
<keyword evidence="5" id="KW-1185">Reference proteome</keyword>
<reference evidence="4" key="3">
    <citation type="submission" date="2020-05" db="EMBL/GenBank/DDBJ databases">
        <title>Electrophorus electricus (electric eel) genome, fEleEle1, primary haplotype.</title>
        <authorList>
            <person name="Myers G."/>
            <person name="Meyer A."/>
            <person name="Fedrigo O."/>
            <person name="Formenti G."/>
            <person name="Rhie A."/>
            <person name="Tracey A."/>
            <person name="Sims Y."/>
            <person name="Jarvis E.D."/>
        </authorList>
    </citation>
    <scope>NUCLEOTIDE SEQUENCE [LARGE SCALE GENOMIC DNA]</scope>
</reference>
<evidence type="ECO:0000256" key="2">
    <source>
        <dbReference type="SAM" id="SignalP"/>
    </source>
</evidence>
<evidence type="ECO:0000259" key="3">
    <source>
        <dbReference type="PROSITE" id="PS51406"/>
    </source>
</evidence>
<reference evidence="4" key="5">
    <citation type="submission" date="2025-09" db="UniProtKB">
        <authorList>
            <consortium name="Ensembl"/>
        </authorList>
    </citation>
    <scope>IDENTIFICATION</scope>
</reference>
<dbReference type="Ensembl" id="ENSEEET00000008221.2">
    <property type="protein sequence ID" value="ENSEEEP00000008115.1"/>
    <property type="gene ID" value="ENSEEEG00000004233.2"/>
</dbReference>
<keyword evidence="1" id="KW-0175">Coiled coil</keyword>
<feature type="chain" id="PRO_5021367966" description="Fibrinogen C-terminal domain-containing protein" evidence="2">
    <location>
        <begin position="18"/>
        <end position="389"/>
    </location>
</feature>
<name>A0A4W4EA32_ELEEL</name>
<proteinExistence type="predicted"/>
<evidence type="ECO:0000313" key="5">
    <source>
        <dbReference type="Proteomes" id="UP000314983"/>
    </source>
</evidence>
<dbReference type="Pfam" id="PF00147">
    <property type="entry name" value="Fibrinogen_C"/>
    <property type="match status" value="1"/>
</dbReference>
<reference evidence="4" key="4">
    <citation type="submission" date="2025-08" db="UniProtKB">
        <authorList>
            <consortium name="Ensembl"/>
        </authorList>
    </citation>
    <scope>IDENTIFICATION</scope>
</reference>
<dbReference type="GeneID" id="113573430"/>
<dbReference type="Proteomes" id="UP000314983">
    <property type="component" value="Chromosome 6"/>
</dbReference>
<protein>
    <recommendedName>
        <fullName evidence="3">Fibrinogen C-terminal domain-containing protein</fullName>
    </recommendedName>
</protein>
<dbReference type="OMA" id="EKHSICG"/>
<reference evidence="5" key="1">
    <citation type="journal article" date="2014" name="Science">
        <title>Nonhuman genetics. Genomic basis for the convergent evolution of electric organs.</title>
        <authorList>
            <person name="Gallant J.R."/>
            <person name="Traeger L.L."/>
            <person name="Volkening J.D."/>
            <person name="Moffett H."/>
            <person name="Chen P.H."/>
            <person name="Novina C.D."/>
            <person name="Phillips G.N.Jr."/>
            <person name="Anand R."/>
            <person name="Wells G.B."/>
            <person name="Pinch M."/>
            <person name="Guth R."/>
            <person name="Unguez G.A."/>
            <person name="Albert J.S."/>
            <person name="Zakon H.H."/>
            <person name="Samanta M.P."/>
            <person name="Sussman M.R."/>
        </authorList>
    </citation>
    <scope>NUCLEOTIDE SEQUENCE [LARGE SCALE GENOMIC DNA]</scope>
</reference>
<dbReference type="GO" id="GO:0005615">
    <property type="term" value="C:extracellular space"/>
    <property type="evidence" value="ECO:0007669"/>
    <property type="project" value="TreeGrafter"/>
</dbReference>
<dbReference type="GeneTree" id="ENSGT00940000161966"/>
<feature type="coiled-coil region" evidence="1">
    <location>
        <begin position="102"/>
        <end position="129"/>
    </location>
</feature>
<dbReference type="AlphaFoldDB" id="A0A4W4EA32"/>
<dbReference type="PANTHER" id="PTHR19143:SF185">
    <property type="entry name" value="ANGIOPOIETIN-RELATED PROTEIN 5"/>
    <property type="match status" value="1"/>
</dbReference>
<dbReference type="InterPro" id="IPR050373">
    <property type="entry name" value="Fibrinogen_C-term_domain"/>
</dbReference>
<organism evidence="4 5">
    <name type="scientific">Electrophorus electricus</name>
    <name type="common">Electric eel</name>
    <name type="synonym">Gymnotus electricus</name>
    <dbReference type="NCBI Taxonomy" id="8005"/>
    <lineage>
        <taxon>Eukaryota</taxon>
        <taxon>Metazoa</taxon>
        <taxon>Chordata</taxon>
        <taxon>Craniata</taxon>
        <taxon>Vertebrata</taxon>
        <taxon>Euteleostomi</taxon>
        <taxon>Actinopterygii</taxon>
        <taxon>Neopterygii</taxon>
        <taxon>Teleostei</taxon>
        <taxon>Ostariophysi</taxon>
        <taxon>Gymnotiformes</taxon>
        <taxon>Gymnotoidei</taxon>
        <taxon>Gymnotidae</taxon>
        <taxon>Electrophorus</taxon>
    </lineage>
</organism>
<dbReference type="OrthoDB" id="7940501at2759"/>
<evidence type="ECO:0000313" key="4">
    <source>
        <dbReference type="Ensembl" id="ENSEEEP00000008115.1"/>
    </source>
</evidence>
<dbReference type="PROSITE" id="PS51406">
    <property type="entry name" value="FIBRINOGEN_C_2"/>
    <property type="match status" value="1"/>
</dbReference>
<dbReference type="RefSeq" id="XP_026859488.1">
    <property type="nucleotide sequence ID" value="XM_027003687.1"/>
</dbReference>
<dbReference type="SMART" id="SM00186">
    <property type="entry name" value="FBG"/>
    <property type="match status" value="1"/>
</dbReference>
<evidence type="ECO:0000256" key="1">
    <source>
        <dbReference type="SAM" id="Coils"/>
    </source>
</evidence>
<dbReference type="RefSeq" id="XP_026859496.1">
    <property type="nucleotide sequence ID" value="XM_027003695.1"/>
</dbReference>
<gene>
    <name evidence="4" type="primary">ANGPTL5</name>
</gene>
<sequence>MIWITLVWLHVVPHLFALPNITVDINNTALNDFVTLAENFEDGSLRKSEDHSVRVTGKEKCLMPCEMTAKLIWDEKHSWCSNLQHGMAAHARGTRKLIRDLIDEQQKTLEFLSSQVMELMNKVHSLSSEVQRSNSDMLSLKPLQVHGRDCSDILETLGTVSPKIPSGIYIIQPENADFLFEVFCEMDYMEGGWTVIQRRTDGLTDFKHVWSDYLNGFGPLSGEHWLGLRKLFRIISQRNTRFQLHISLIAQDESTAYASYDSFWLEDESKFFAIHLGRYAGSAGDAFRGYNQGQNQDTAPFSTADVDNDGCFPFCTFDNKSVESCSIHHNNTGWWFNQCGKANLNSSPLDHDRSVQPHIHWDTWTKNGELVNIKSVTMKIRRVEGSNLK</sequence>
<accession>A0A4W4EA32</accession>
<dbReference type="Gene3D" id="4.10.530.10">
    <property type="entry name" value="Gamma-fibrinogen Carboxyl Terminal Fragment, domain 2"/>
    <property type="match status" value="1"/>
</dbReference>
<dbReference type="SUPFAM" id="SSF56496">
    <property type="entry name" value="Fibrinogen C-terminal domain-like"/>
    <property type="match status" value="1"/>
</dbReference>
<feature type="signal peptide" evidence="2">
    <location>
        <begin position="1"/>
        <end position="17"/>
    </location>
</feature>
<dbReference type="InterPro" id="IPR014716">
    <property type="entry name" value="Fibrinogen_a/b/g_C_1"/>
</dbReference>
<dbReference type="PANTHER" id="PTHR19143">
    <property type="entry name" value="FIBRINOGEN/TENASCIN/ANGIOPOEITIN"/>
    <property type="match status" value="1"/>
</dbReference>
<reference evidence="5" key="2">
    <citation type="journal article" date="2017" name="Sci. Adv.">
        <title>A tail of two voltages: Proteomic comparison of the three electric organs of the electric eel.</title>
        <authorList>
            <person name="Traeger L.L."/>
            <person name="Sabat G."/>
            <person name="Barrett-Wilt G.A."/>
            <person name="Wells G.B."/>
            <person name="Sussman M.R."/>
        </authorList>
    </citation>
    <scope>NUCLEOTIDE SEQUENCE [LARGE SCALE GENOMIC DNA]</scope>
</reference>
<dbReference type="STRING" id="8005.ENSEEEP00000008115"/>
<dbReference type="Gene3D" id="3.90.215.10">
    <property type="entry name" value="Gamma Fibrinogen, chain A, domain 1"/>
    <property type="match status" value="1"/>
</dbReference>